<dbReference type="InterPro" id="IPR007110">
    <property type="entry name" value="Ig-like_dom"/>
</dbReference>
<dbReference type="EMBL" id="JANPWB010000003">
    <property type="protein sequence ID" value="KAJ1197200.1"/>
    <property type="molecule type" value="Genomic_DNA"/>
</dbReference>
<dbReference type="Pfam" id="PF13927">
    <property type="entry name" value="Ig_3"/>
    <property type="match status" value="1"/>
</dbReference>
<keyword evidence="2" id="KW-0812">Transmembrane</keyword>
<dbReference type="InterPro" id="IPR003599">
    <property type="entry name" value="Ig_sub"/>
</dbReference>
<evidence type="ECO:0000256" key="3">
    <source>
        <dbReference type="SAM" id="SignalP"/>
    </source>
</evidence>
<dbReference type="SMART" id="SM00408">
    <property type="entry name" value="IGc2"/>
    <property type="match status" value="2"/>
</dbReference>
<dbReference type="CDD" id="cd00096">
    <property type="entry name" value="Ig"/>
    <property type="match status" value="1"/>
</dbReference>
<dbReference type="GO" id="GO:0043031">
    <property type="term" value="P:negative regulation of macrophage activation"/>
    <property type="evidence" value="ECO:0007669"/>
    <property type="project" value="InterPro"/>
</dbReference>
<feature type="compositionally biased region" description="Polar residues" evidence="1">
    <location>
        <begin position="247"/>
        <end position="258"/>
    </location>
</feature>
<dbReference type="Gene3D" id="2.60.40.10">
    <property type="entry name" value="Immunoglobulins"/>
    <property type="match status" value="2"/>
</dbReference>
<evidence type="ECO:0000313" key="5">
    <source>
        <dbReference type="EMBL" id="KAJ1197200.1"/>
    </source>
</evidence>
<dbReference type="InterPro" id="IPR013783">
    <property type="entry name" value="Ig-like_fold"/>
</dbReference>
<feature type="compositionally biased region" description="Polar residues" evidence="1">
    <location>
        <begin position="311"/>
        <end position="323"/>
    </location>
</feature>
<dbReference type="SMART" id="SM00406">
    <property type="entry name" value="IGv"/>
    <property type="match status" value="2"/>
</dbReference>
<keyword evidence="2" id="KW-0472">Membrane</keyword>
<dbReference type="Pfam" id="PF07686">
    <property type="entry name" value="V-set"/>
    <property type="match status" value="1"/>
</dbReference>
<gene>
    <name evidence="5" type="ORF">NDU88_001062</name>
</gene>
<evidence type="ECO:0000256" key="2">
    <source>
        <dbReference type="SAM" id="Phobius"/>
    </source>
</evidence>
<feature type="compositionally biased region" description="Basic and acidic residues" evidence="1">
    <location>
        <begin position="298"/>
        <end position="310"/>
    </location>
</feature>
<dbReference type="SUPFAM" id="SSF48726">
    <property type="entry name" value="Immunoglobulin"/>
    <property type="match status" value="2"/>
</dbReference>
<feature type="domain" description="Ig-like" evidence="4">
    <location>
        <begin position="140"/>
        <end position="229"/>
    </location>
</feature>
<dbReference type="InterPro" id="IPR003598">
    <property type="entry name" value="Ig_sub2"/>
</dbReference>
<dbReference type="InterPro" id="IPR039939">
    <property type="entry name" value="VSIG4"/>
</dbReference>
<evidence type="ECO:0000256" key="1">
    <source>
        <dbReference type="SAM" id="MobiDB-lite"/>
    </source>
</evidence>
<feature type="domain" description="Ig-like" evidence="4">
    <location>
        <begin position="36"/>
        <end position="127"/>
    </location>
</feature>
<dbReference type="SMART" id="SM00409">
    <property type="entry name" value="IG"/>
    <property type="match status" value="2"/>
</dbReference>
<dbReference type="GO" id="GO:0001851">
    <property type="term" value="F:complement component C3b binding"/>
    <property type="evidence" value="ECO:0007669"/>
    <property type="project" value="TreeGrafter"/>
</dbReference>
<dbReference type="PANTHER" id="PTHR15466">
    <property type="entry name" value="V-SET AND IMMUNOGLOBULIN DOMAIN CONTAINING 4"/>
    <property type="match status" value="1"/>
</dbReference>
<keyword evidence="2" id="KW-1133">Transmembrane helix</keyword>
<dbReference type="InterPro" id="IPR036179">
    <property type="entry name" value="Ig-like_dom_sf"/>
</dbReference>
<protein>
    <recommendedName>
        <fullName evidence="4">Ig-like domain-containing protein</fullName>
    </recommendedName>
</protein>
<keyword evidence="6" id="KW-1185">Reference proteome</keyword>
<dbReference type="GO" id="GO:0045957">
    <property type="term" value="P:negative regulation of complement activation, alternative pathway"/>
    <property type="evidence" value="ECO:0007669"/>
    <property type="project" value="TreeGrafter"/>
</dbReference>
<dbReference type="AlphaFoldDB" id="A0AAV7V911"/>
<feature type="transmembrane region" description="Helical" evidence="2">
    <location>
        <begin position="333"/>
        <end position="355"/>
    </location>
</feature>
<organism evidence="5 6">
    <name type="scientific">Pleurodeles waltl</name>
    <name type="common">Iberian ribbed newt</name>
    <dbReference type="NCBI Taxonomy" id="8319"/>
    <lineage>
        <taxon>Eukaryota</taxon>
        <taxon>Metazoa</taxon>
        <taxon>Chordata</taxon>
        <taxon>Craniata</taxon>
        <taxon>Vertebrata</taxon>
        <taxon>Euteleostomi</taxon>
        <taxon>Amphibia</taxon>
        <taxon>Batrachia</taxon>
        <taxon>Caudata</taxon>
        <taxon>Salamandroidea</taxon>
        <taxon>Salamandridae</taxon>
        <taxon>Pleurodelinae</taxon>
        <taxon>Pleurodeles</taxon>
    </lineage>
</organism>
<feature type="chain" id="PRO_5043642025" description="Ig-like domain-containing protein" evidence="3">
    <location>
        <begin position="20"/>
        <end position="452"/>
    </location>
</feature>
<evidence type="ECO:0000313" key="6">
    <source>
        <dbReference type="Proteomes" id="UP001066276"/>
    </source>
</evidence>
<proteinExistence type="predicted"/>
<dbReference type="Proteomes" id="UP001066276">
    <property type="component" value="Chromosome 2_1"/>
</dbReference>
<dbReference type="InterPro" id="IPR013106">
    <property type="entry name" value="Ig_V-set"/>
</dbReference>
<dbReference type="PROSITE" id="PS50835">
    <property type="entry name" value="IG_LIKE"/>
    <property type="match status" value="2"/>
</dbReference>
<reference evidence="5" key="1">
    <citation type="journal article" date="2022" name="bioRxiv">
        <title>Sequencing and chromosome-scale assembly of the giantPleurodeles waltlgenome.</title>
        <authorList>
            <person name="Brown T."/>
            <person name="Elewa A."/>
            <person name="Iarovenko S."/>
            <person name="Subramanian E."/>
            <person name="Araus A.J."/>
            <person name="Petzold A."/>
            <person name="Susuki M."/>
            <person name="Suzuki K.-i.T."/>
            <person name="Hayashi T."/>
            <person name="Toyoda A."/>
            <person name="Oliveira C."/>
            <person name="Osipova E."/>
            <person name="Leigh N.D."/>
            <person name="Simon A."/>
            <person name="Yun M.H."/>
        </authorList>
    </citation>
    <scope>NUCLEOTIDE SEQUENCE</scope>
    <source>
        <strain evidence="5">20211129_DDA</strain>
        <tissue evidence="5">Liver</tissue>
    </source>
</reference>
<evidence type="ECO:0000259" key="4">
    <source>
        <dbReference type="PROSITE" id="PS50835"/>
    </source>
</evidence>
<keyword evidence="3" id="KW-0732">Signal</keyword>
<dbReference type="GO" id="GO:0032703">
    <property type="term" value="P:negative regulation of interleukin-2 production"/>
    <property type="evidence" value="ECO:0007669"/>
    <property type="project" value="InterPro"/>
</dbReference>
<accession>A0AAV7V911</accession>
<feature type="region of interest" description="Disordered" evidence="1">
    <location>
        <begin position="235"/>
        <end position="328"/>
    </location>
</feature>
<sequence length="452" mass="50100">MAVLLGTVLLVACLASTKADFAVIAPHDVTGTWRHSVTLPCTYSPVDHAPQRTVWLFDDRRLFERDEAGDHVFVTRYRERLSLPQDRQGSNVSLTIVNLEIDDGGVYTCKVSLMLPGSSNLITKEASTHLIVRKVAVTIPVVQPDGSLFEVFEGTMLRFTCFAEGSPPITYSWYKRGMEGTRDYFQTNEPSFIIKSAQSSDSGTYYCEVENKIPKKTTKKSQVFELNITGAAVSTTTNPQIRMGSTERMTTTEHSQSIRYREHHGTSAPSSTKDKSGRQTSHSTEVPRIIIGTTKTAGKTERAQTTDTTKRQTSAGNKRTSNEGPGVSSGSSLLLIIMVIVLSMGVLVILVGLLVTRCKRRKRTDGIYGIPTMSELNARANQDVPIVNVCQLNISPINISENNSCPTSDMRTLRMQNDYQPVMTSDDQKPGNDCHDQYANVQNEYEILLNER</sequence>
<dbReference type="GO" id="GO:0042130">
    <property type="term" value="P:negative regulation of T cell proliferation"/>
    <property type="evidence" value="ECO:0007669"/>
    <property type="project" value="InterPro"/>
</dbReference>
<name>A0AAV7V911_PLEWA</name>
<feature type="signal peptide" evidence="3">
    <location>
        <begin position="1"/>
        <end position="19"/>
    </location>
</feature>
<dbReference type="PANTHER" id="PTHR15466:SF2">
    <property type="entry name" value="V-SET AND IMMUNOGLOBULIN DOMAIN-CONTAINING PROTEIN 4"/>
    <property type="match status" value="1"/>
</dbReference>
<comment type="caution">
    <text evidence="5">The sequence shown here is derived from an EMBL/GenBank/DDBJ whole genome shotgun (WGS) entry which is preliminary data.</text>
</comment>